<dbReference type="EMBL" id="JANCYU010000023">
    <property type="protein sequence ID" value="KAK4524407.1"/>
    <property type="molecule type" value="Genomic_DNA"/>
</dbReference>
<sequence>MTTTASAAARAIERRKRILSDSSQRLTIASGSSLEGNTKNIEKLNSDSSKQQAKEDSPLQGNETRETQQDASDVIGTQRLVPQSEQNKLTNTKFTVGGAFDGFSMFKRLSQISGTLGSSRVDNLFRSVCFMLMGFLFATLLCTSFDISNQQFGMPWWLTQLKSTSFFTWFITTELIVNSRKIMSSSFSGVGLSRFQQLMATWNVFKVVYRDLLCALFGFLSYFRWLQCTYK</sequence>
<feature type="compositionally biased region" description="Basic and acidic residues" evidence="1">
    <location>
        <begin position="52"/>
        <end position="68"/>
    </location>
</feature>
<feature type="transmembrane region" description="Helical" evidence="2">
    <location>
        <begin position="207"/>
        <end position="226"/>
    </location>
</feature>
<keyword evidence="2" id="KW-1133">Transmembrane helix</keyword>
<proteinExistence type="predicted"/>
<feature type="region of interest" description="Disordered" evidence="1">
    <location>
        <begin position="19"/>
        <end position="78"/>
    </location>
</feature>
<evidence type="ECO:0000313" key="4">
    <source>
        <dbReference type="Proteomes" id="UP001300502"/>
    </source>
</evidence>
<feature type="compositionally biased region" description="Polar residues" evidence="1">
    <location>
        <begin position="20"/>
        <end position="39"/>
    </location>
</feature>
<evidence type="ECO:0000313" key="3">
    <source>
        <dbReference type="EMBL" id="KAK4524407.1"/>
    </source>
</evidence>
<name>A0AAV9IAM4_9RHOD</name>
<protein>
    <submittedName>
        <fullName evidence="3">Uncharacterized protein</fullName>
    </submittedName>
</protein>
<evidence type="ECO:0000256" key="1">
    <source>
        <dbReference type="SAM" id="MobiDB-lite"/>
    </source>
</evidence>
<gene>
    <name evidence="3" type="ORF">GAYE_SCF03G2308</name>
</gene>
<comment type="caution">
    <text evidence="3">The sequence shown here is derived from an EMBL/GenBank/DDBJ whole genome shotgun (WGS) entry which is preliminary data.</text>
</comment>
<dbReference type="Proteomes" id="UP001300502">
    <property type="component" value="Unassembled WGS sequence"/>
</dbReference>
<keyword evidence="2" id="KW-0812">Transmembrane</keyword>
<dbReference type="AlphaFoldDB" id="A0AAV9IAM4"/>
<organism evidence="3 4">
    <name type="scientific">Galdieria yellowstonensis</name>
    <dbReference type="NCBI Taxonomy" id="3028027"/>
    <lineage>
        <taxon>Eukaryota</taxon>
        <taxon>Rhodophyta</taxon>
        <taxon>Bangiophyceae</taxon>
        <taxon>Galdieriales</taxon>
        <taxon>Galdieriaceae</taxon>
        <taxon>Galdieria</taxon>
    </lineage>
</organism>
<reference evidence="3 4" key="1">
    <citation type="submission" date="2022-07" db="EMBL/GenBank/DDBJ databases">
        <title>Genome-wide signatures of adaptation to extreme environments.</title>
        <authorList>
            <person name="Cho C.H."/>
            <person name="Yoon H.S."/>
        </authorList>
    </citation>
    <scope>NUCLEOTIDE SEQUENCE [LARGE SCALE GENOMIC DNA]</scope>
    <source>
        <strain evidence="3 4">108.79 E11</strain>
    </source>
</reference>
<keyword evidence="4" id="KW-1185">Reference proteome</keyword>
<feature type="transmembrane region" description="Helical" evidence="2">
    <location>
        <begin position="128"/>
        <end position="147"/>
    </location>
</feature>
<evidence type="ECO:0000256" key="2">
    <source>
        <dbReference type="SAM" id="Phobius"/>
    </source>
</evidence>
<accession>A0AAV9IAM4</accession>
<keyword evidence="2" id="KW-0472">Membrane</keyword>